<evidence type="ECO:0000313" key="1">
    <source>
        <dbReference type="EMBL" id="KUG05284.1"/>
    </source>
</evidence>
<gene>
    <name evidence="1" type="ORF">ASZ90_017357</name>
</gene>
<dbReference type="EMBL" id="LNQE01001822">
    <property type="protein sequence ID" value="KUG05284.1"/>
    <property type="molecule type" value="Genomic_DNA"/>
</dbReference>
<reference evidence="1" key="1">
    <citation type="journal article" date="2015" name="Proc. Natl. Acad. Sci. U.S.A.">
        <title>Networks of energetic and metabolic interactions define dynamics in microbial communities.</title>
        <authorList>
            <person name="Embree M."/>
            <person name="Liu J.K."/>
            <person name="Al-Bassam M.M."/>
            <person name="Zengler K."/>
        </authorList>
    </citation>
    <scope>NUCLEOTIDE SEQUENCE</scope>
</reference>
<organism evidence="1">
    <name type="scientific">hydrocarbon metagenome</name>
    <dbReference type="NCBI Taxonomy" id="938273"/>
    <lineage>
        <taxon>unclassified sequences</taxon>
        <taxon>metagenomes</taxon>
        <taxon>ecological metagenomes</taxon>
    </lineage>
</organism>
<accession>A0A0W8E9G9</accession>
<dbReference type="AlphaFoldDB" id="A0A0W8E9G9"/>
<comment type="caution">
    <text evidence="1">The sequence shown here is derived from an EMBL/GenBank/DDBJ whole genome shotgun (WGS) entry which is preliminary data.</text>
</comment>
<proteinExistence type="predicted"/>
<sequence length="175" mass="20304">MGLVVTIPQNVITYTENQKQKWINGEREDCPEGYCKNLPGSYGFGEYLVGQHFAAQGYNWIHHDFNIFGGNKPGKYPKAEEIFIEYFGSDRYETLRYFHRNFKPLEEPDLLIYKPDLSEIRFAESKRADTKDKMRPAQIKGLAIISVLLNCKAEIFWVVKEGDLVYPDPIQISFP</sequence>
<protein>
    <submittedName>
        <fullName evidence="1">Uncharacterized protein</fullName>
    </submittedName>
</protein>
<name>A0A0W8E9G9_9ZZZZ</name>